<evidence type="ECO:0000313" key="1">
    <source>
        <dbReference type="EMBL" id="AAG50430.1"/>
    </source>
</evidence>
<dbReference type="EMBL" id="AF210659">
    <property type="protein sequence ID" value="AAG50430.1"/>
    <property type="molecule type" value="Genomic_DNA"/>
</dbReference>
<feature type="non-terminal residue" evidence="1">
    <location>
        <position position="82"/>
    </location>
</feature>
<protein>
    <submittedName>
        <fullName evidence="1">Cytochrome b</fullName>
    </submittedName>
</protein>
<sequence>KEYIVIINPNWPIPSHALHLRHPHRILLSNPHLPGRKLRMTNPLYPCQRSLPILYLPIYSRRTRYLLLAPIYSSTWMLEYYY</sequence>
<name>Q9B903_PETTE</name>
<proteinExistence type="predicted"/>
<dbReference type="AlphaFoldDB" id="Q9B903"/>
<keyword evidence="1" id="KW-0496">Mitochondrion</keyword>
<accession>Q9B903</accession>
<organism evidence="1">
    <name type="scientific">Petrodromus tetradactylus</name>
    <name type="common">Four-toed elephant shrew</name>
    <dbReference type="NCBI Taxonomy" id="113272"/>
    <lineage>
        <taxon>Eukaryota</taxon>
        <taxon>Metazoa</taxon>
        <taxon>Chordata</taxon>
        <taxon>Craniata</taxon>
        <taxon>Vertebrata</taxon>
        <taxon>Euteleostomi</taxon>
        <taxon>Mammalia</taxon>
        <taxon>Eutheria</taxon>
        <taxon>Afrotheria</taxon>
        <taxon>Macroscelidea</taxon>
        <taxon>Macroscelididae</taxon>
        <taxon>Petrodromus</taxon>
    </lineage>
</organism>
<geneLocation type="mitochondrion" evidence="1"/>
<reference evidence="1" key="1">
    <citation type="submission" date="1999-12" db="EMBL/GenBank/DDBJ databases">
        <title>Mitochondrial DNA variation in seven southern African elephant-shrew species.</title>
        <authorList>
            <person name="Raman J."/>
            <person name="Chauhan R."/>
            <person name="Perrin M.R."/>
        </authorList>
    </citation>
    <scope>NUCLEOTIDE SEQUENCE</scope>
</reference>
<feature type="non-terminal residue" evidence="1">
    <location>
        <position position="1"/>
    </location>
</feature>